<evidence type="ECO:0000313" key="2">
    <source>
        <dbReference type="Proteomes" id="UP001239445"/>
    </source>
</evidence>
<accession>A0AAJ0BMP3</accession>
<protein>
    <submittedName>
        <fullName evidence="1">Uncharacterized protein</fullName>
    </submittedName>
</protein>
<reference evidence="1" key="1">
    <citation type="submission" date="2023-06" db="EMBL/GenBank/DDBJ databases">
        <title>Genome-scale phylogeny and comparative genomics of the fungal order Sordariales.</title>
        <authorList>
            <consortium name="Lawrence Berkeley National Laboratory"/>
            <person name="Hensen N."/>
            <person name="Bonometti L."/>
            <person name="Westerberg I."/>
            <person name="Brannstrom I.O."/>
            <person name="Guillou S."/>
            <person name="Cros-Aarteil S."/>
            <person name="Calhoun S."/>
            <person name="Haridas S."/>
            <person name="Kuo A."/>
            <person name="Mondo S."/>
            <person name="Pangilinan J."/>
            <person name="Riley R."/>
            <person name="Labutti K."/>
            <person name="Andreopoulos B."/>
            <person name="Lipzen A."/>
            <person name="Chen C."/>
            <person name="Yanf M."/>
            <person name="Daum C."/>
            <person name="Ng V."/>
            <person name="Clum A."/>
            <person name="Steindorff A."/>
            <person name="Ohm R."/>
            <person name="Martin F."/>
            <person name="Silar P."/>
            <person name="Natvig D."/>
            <person name="Lalanne C."/>
            <person name="Gautier V."/>
            <person name="Ament-Velasquez S.L."/>
            <person name="Kruys A."/>
            <person name="Hutchinson M.I."/>
            <person name="Powell A.J."/>
            <person name="Barry K."/>
            <person name="Miller A.N."/>
            <person name="Grigoriev I.V."/>
            <person name="Debuchy R."/>
            <person name="Gladieux P."/>
            <person name="Thoren M.H."/>
            <person name="Johannesson H."/>
        </authorList>
    </citation>
    <scope>NUCLEOTIDE SEQUENCE</scope>
    <source>
        <strain evidence="1">PSN4</strain>
    </source>
</reference>
<organism evidence="1 2">
    <name type="scientific">Echria macrotheca</name>
    <dbReference type="NCBI Taxonomy" id="438768"/>
    <lineage>
        <taxon>Eukaryota</taxon>
        <taxon>Fungi</taxon>
        <taxon>Dikarya</taxon>
        <taxon>Ascomycota</taxon>
        <taxon>Pezizomycotina</taxon>
        <taxon>Sordariomycetes</taxon>
        <taxon>Sordariomycetidae</taxon>
        <taxon>Sordariales</taxon>
        <taxon>Schizotheciaceae</taxon>
        <taxon>Echria</taxon>
    </lineage>
</organism>
<comment type="caution">
    <text evidence="1">The sequence shown here is derived from an EMBL/GenBank/DDBJ whole genome shotgun (WGS) entry which is preliminary data.</text>
</comment>
<dbReference type="Proteomes" id="UP001239445">
    <property type="component" value="Unassembled WGS sequence"/>
</dbReference>
<proteinExistence type="predicted"/>
<evidence type="ECO:0000313" key="1">
    <source>
        <dbReference type="EMBL" id="KAK1760038.1"/>
    </source>
</evidence>
<dbReference type="EMBL" id="MU839827">
    <property type="protein sequence ID" value="KAK1760038.1"/>
    <property type="molecule type" value="Genomic_DNA"/>
</dbReference>
<dbReference type="AlphaFoldDB" id="A0AAJ0BMP3"/>
<gene>
    <name evidence="1" type="ORF">QBC47DRAFT_289677</name>
</gene>
<keyword evidence="2" id="KW-1185">Reference proteome</keyword>
<sequence length="484" mass="55730">MHQRPGLRRYVKTVALLSHDRIQCWSHRLPPIPAPPAIRALWMHALQHLGLPRATAVVSAAEIEEGNPGVFVALLLASLLDVRVLWLDYHLLRESDLLVGLFRGEQYFPCLERLEIWNNVDDGIVHYHPALQLSPVLSLSRLIFLQVILQREQNVAPPTLPELVELDIINHLSSPQVIATILANTPKLEKLTYFLVEDIHHLCLGGPSTAHHDEWRLFSEALTPVSKTLRILKISIDHVSPVSYSPYDWDNRWMIDLLWVFMIDHRRGPIGSLKSLRHLTKLEIPAYLLVGRHSQRLQNILPPQIEKLYLRDDYVLEGPLRNRDDDVRKMLGQYLLEKNRTIPLSLKHLRFVLRGSEYGTDHEWTDSTVNKVFGGEGRLLRLQRLARRAGIKCSLIGGKGDGSRAFWSPGLVMDEVFEVVVYDPEIEDWGVGDKYTHGWNGHLQFLRDSEREKLSRTFYNRSPRQWAYSGSVLRELFQINPLVI</sequence>
<name>A0AAJ0BMP3_9PEZI</name>